<gene>
    <name evidence="1" type="ORF">Csa_2G237720</name>
</gene>
<name>A0A0A0LIV7_CUCSA</name>
<proteinExistence type="predicted"/>
<accession>A0A0A0LIV7</accession>
<reference evidence="1 2" key="4">
    <citation type="journal article" date="2011" name="BMC Genomics">
        <title>RNA-Seq improves annotation of protein-coding genes in the cucumber genome.</title>
        <authorList>
            <person name="Li Z."/>
            <person name="Zhang Z."/>
            <person name="Yan P."/>
            <person name="Huang S."/>
            <person name="Fei Z."/>
            <person name="Lin K."/>
        </authorList>
    </citation>
    <scope>NUCLEOTIDE SEQUENCE [LARGE SCALE GENOMIC DNA]</scope>
    <source>
        <strain evidence="2">cv. 9930</strain>
    </source>
</reference>
<dbReference type="Gramene" id="KGN61753">
    <property type="protein sequence ID" value="KGN61753"/>
    <property type="gene ID" value="Csa_2G237720"/>
</dbReference>
<evidence type="ECO:0000313" key="2">
    <source>
        <dbReference type="Proteomes" id="UP000029981"/>
    </source>
</evidence>
<protein>
    <submittedName>
        <fullName evidence="1">Uncharacterized protein</fullName>
    </submittedName>
</protein>
<evidence type="ECO:0000313" key="1">
    <source>
        <dbReference type="EMBL" id="KGN61753.1"/>
    </source>
</evidence>
<dbReference type="EMBL" id="CM002923">
    <property type="protein sequence ID" value="KGN61753.1"/>
    <property type="molecule type" value="Genomic_DNA"/>
</dbReference>
<organism evidence="1 2">
    <name type="scientific">Cucumis sativus</name>
    <name type="common">Cucumber</name>
    <dbReference type="NCBI Taxonomy" id="3659"/>
    <lineage>
        <taxon>Eukaryota</taxon>
        <taxon>Viridiplantae</taxon>
        <taxon>Streptophyta</taxon>
        <taxon>Embryophyta</taxon>
        <taxon>Tracheophyta</taxon>
        <taxon>Spermatophyta</taxon>
        <taxon>Magnoliopsida</taxon>
        <taxon>eudicotyledons</taxon>
        <taxon>Gunneridae</taxon>
        <taxon>Pentapetalae</taxon>
        <taxon>rosids</taxon>
        <taxon>fabids</taxon>
        <taxon>Cucurbitales</taxon>
        <taxon>Cucurbitaceae</taxon>
        <taxon>Benincaseae</taxon>
        <taxon>Cucumis</taxon>
    </lineage>
</organism>
<reference evidence="1 2" key="2">
    <citation type="journal article" date="2009" name="PLoS ONE">
        <title>An integrated genetic and cytogenetic map of the cucumber genome.</title>
        <authorList>
            <person name="Ren Y."/>
            <person name="Zhang Z."/>
            <person name="Liu J."/>
            <person name="Staub J.E."/>
            <person name="Han Y."/>
            <person name="Cheng Z."/>
            <person name="Li X."/>
            <person name="Lu J."/>
            <person name="Miao H."/>
            <person name="Kang H."/>
            <person name="Xie B."/>
            <person name="Gu X."/>
            <person name="Wang X."/>
            <person name="Du Y."/>
            <person name="Jin W."/>
            <person name="Huang S."/>
        </authorList>
    </citation>
    <scope>NUCLEOTIDE SEQUENCE [LARGE SCALE GENOMIC DNA]</scope>
    <source>
        <strain evidence="2">cv. 9930</strain>
    </source>
</reference>
<sequence>MVSRGSSRNTSTRFINPELGRTCWGMFKVTTMRDLLFAALVRPTAGFISSYELFSHSVKESNSDCSKSCARSILAFPLLSCAHELLTKCPNSVHVLHVPICCPTQGRGQVIWATSGASKL</sequence>
<reference evidence="1 2" key="3">
    <citation type="journal article" date="2010" name="BMC Genomics">
        <title>Transcriptome sequencing and comparative analysis of cucumber flowers with different sex types.</title>
        <authorList>
            <person name="Guo S."/>
            <person name="Zheng Y."/>
            <person name="Joung J.G."/>
            <person name="Liu S."/>
            <person name="Zhang Z."/>
            <person name="Crasta O.R."/>
            <person name="Sobral B.W."/>
            <person name="Xu Y."/>
            <person name="Huang S."/>
            <person name="Fei Z."/>
        </authorList>
    </citation>
    <scope>NUCLEOTIDE SEQUENCE [LARGE SCALE GENOMIC DNA]</scope>
    <source>
        <strain evidence="2">cv. 9930</strain>
    </source>
</reference>
<dbReference type="Proteomes" id="UP000029981">
    <property type="component" value="Chromosome 2"/>
</dbReference>
<dbReference type="AlphaFoldDB" id="A0A0A0LIV7"/>
<keyword evidence="2" id="KW-1185">Reference proteome</keyword>
<reference evidence="1 2" key="1">
    <citation type="journal article" date="2009" name="Nat. Genet.">
        <title>The genome of the cucumber, Cucumis sativus L.</title>
        <authorList>
            <person name="Huang S."/>
            <person name="Li R."/>
            <person name="Zhang Z."/>
            <person name="Li L."/>
            <person name="Gu X."/>
            <person name="Fan W."/>
            <person name="Lucas W.J."/>
            <person name="Wang X."/>
            <person name="Xie B."/>
            <person name="Ni P."/>
            <person name="Ren Y."/>
            <person name="Zhu H."/>
            <person name="Li J."/>
            <person name="Lin K."/>
            <person name="Jin W."/>
            <person name="Fei Z."/>
            <person name="Li G."/>
            <person name="Staub J."/>
            <person name="Kilian A."/>
            <person name="van der Vossen E.A."/>
            <person name="Wu Y."/>
            <person name="Guo J."/>
            <person name="He J."/>
            <person name="Jia Z."/>
            <person name="Ren Y."/>
            <person name="Tian G."/>
            <person name="Lu Y."/>
            <person name="Ruan J."/>
            <person name="Qian W."/>
            <person name="Wang M."/>
            <person name="Huang Q."/>
            <person name="Li B."/>
            <person name="Xuan Z."/>
            <person name="Cao J."/>
            <person name="Asan"/>
            <person name="Wu Z."/>
            <person name="Zhang J."/>
            <person name="Cai Q."/>
            <person name="Bai Y."/>
            <person name="Zhao B."/>
            <person name="Han Y."/>
            <person name="Li Y."/>
            <person name="Li X."/>
            <person name="Wang S."/>
            <person name="Shi Q."/>
            <person name="Liu S."/>
            <person name="Cho W.K."/>
            <person name="Kim J.Y."/>
            <person name="Xu Y."/>
            <person name="Heller-Uszynska K."/>
            <person name="Miao H."/>
            <person name="Cheng Z."/>
            <person name="Zhang S."/>
            <person name="Wu J."/>
            <person name="Yang Y."/>
            <person name="Kang H."/>
            <person name="Li M."/>
            <person name="Liang H."/>
            <person name="Ren X."/>
            <person name="Shi Z."/>
            <person name="Wen M."/>
            <person name="Jian M."/>
            <person name="Yang H."/>
            <person name="Zhang G."/>
            <person name="Yang Z."/>
            <person name="Chen R."/>
            <person name="Liu S."/>
            <person name="Li J."/>
            <person name="Ma L."/>
            <person name="Liu H."/>
            <person name="Zhou Y."/>
            <person name="Zhao J."/>
            <person name="Fang X."/>
            <person name="Li G."/>
            <person name="Fang L."/>
            <person name="Li Y."/>
            <person name="Liu D."/>
            <person name="Zheng H."/>
            <person name="Zhang Y."/>
            <person name="Qin N."/>
            <person name="Li Z."/>
            <person name="Yang G."/>
            <person name="Yang S."/>
            <person name="Bolund L."/>
            <person name="Kristiansen K."/>
            <person name="Zheng H."/>
            <person name="Li S."/>
            <person name="Zhang X."/>
            <person name="Yang H."/>
            <person name="Wang J."/>
            <person name="Sun R."/>
            <person name="Zhang B."/>
            <person name="Jiang S."/>
            <person name="Wang J."/>
            <person name="Du Y."/>
            <person name="Li S."/>
        </authorList>
    </citation>
    <scope>NUCLEOTIDE SEQUENCE [LARGE SCALE GENOMIC DNA]</scope>
    <source>
        <strain evidence="2">cv. 9930</strain>
    </source>
</reference>